<evidence type="ECO:0000313" key="3">
    <source>
        <dbReference type="EMBL" id="OSS49648.1"/>
    </source>
</evidence>
<sequence>MVGVGGRSKACENCRRRRVKCDLAKPCCLRCQKARLPCSGPRDISIVHYSGPKDTARSPPCPAHNEINSQMVQALVQHIPKLLTVPHDDKYQALTQVHLLTSVEAVSVDPGIDRVITGKCFLALSTTYFGIKHHEKAVITQGLSRYSSALQTVHEALTDEGASRSFDLLEAVMIMEVIEFLVSEREHGWINHARGLERLIEKRGSELMSSLPSLLVFERCRTSMIFAAIVQREMTIVASTEWKFMPWAQHPDRITSLKLLTDILADCPELFVVRDQILRTQKSRGSRYMQLQPLLEKAQAVYGSLRRWEYLWEKNEHREYKEVLPPSTTPVIFDDSGNPTLAWASIFQFDSLYHANVLTSYHATLILILRFIASIRVALGVVCEEFAQEQLIRSVGVFICRSVDFHLNQTWTELGAFNLLFPVRMAYEAVGRGQGAIDEWLKKVLEDISAGRRGLWKYAKAVLDIG</sequence>
<dbReference type="AlphaFoldDB" id="A0A1Y2M346"/>
<dbReference type="CDD" id="cd00067">
    <property type="entry name" value="GAL4"/>
    <property type="match status" value="1"/>
</dbReference>
<name>A0A1Y2M346_EPING</name>
<dbReference type="STRING" id="105696.A0A1Y2M346"/>
<feature type="domain" description="Zn(2)-C6 fungal-type" evidence="2">
    <location>
        <begin position="10"/>
        <end position="39"/>
    </location>
</feature>
<dbReference type="PROSITE" id="PS00463">
    <property type="entry name" value="ZN2_CY6_FUNGAL_1"/>
    <property type="match status" value="1"/>
</dbReference>
<dbReference type="InterPro" id="IPR036864">
    <property type="entry name" value="Zn2-C6_fun-type_DNA-bd_sf"/>
</dbReference>
<evidence type="ECO:0000256" key="1">
    <source>
        <dbReference type="ARBA" id="ARBA00023242"/>
    </source>
</evidence>
<dbReference type="Gene3D" id="4.10.240.10">
    <property type="entry name" value="Zn(2)-C6 fungal-type DNA-binding domain"/>
    <property type="match status" value="1"/>
</dbReference>
<keyword evidence="4" id="KW-1185">Reference proteome</keyword>
<dbReference type="InterPro" id="IPR053178">
    <property type="entry name" value="Osmoadaptation_assoc"/>
</dbReference>
<dbReference type="SMART" id="SM00066">
    <property type="entry name" value="GAL4"/>
    <property type="match status" value="1"/>
</dbReference>
<keyword evidence="1" id="KW-0539">Nucleus</keyword>
<dbReference type="SUPFAM" id="SSF57701">
    <property type="entry name" value="Zn2/Cys6 DNA-binding domain"/>
    <property type="match status" value="1"/>
</dbReference>
<dbReference type="PANTHER" id="PTHR38111:SF2">
    <property type="entry name" value="FINGER DOMAIN PROTEIN, PUTATIVE (AFU_ORTHOLOGUE AFUA_1G01560)-RELATED"/>
    <property type="match status" value="1"/>
</dbReference>
<dbReference type="OMA" id="WLLHYDG"/>
<dbReference type="Proteomes" id="UP000193240">
    <property type="component" value="Unassembled WGS sequence"/>
</dbReference>
<evidence type="ECO:0000313" key="4">
    <source>
        <dbReference type="Proteomes" id="UP000193240"/>
    </source>
</evidence>
<dbReference type="Pfam" id="PF00172">
    <property type="entry name" value="Zn_clus"/>
    <property type="match status" value="1"/>
</dbReference>
<dbReference type="InterPro" id="IPR021858">
    <property type="entry name" value="Fun_TF"/>
</dbReference>
<organism evidence="3 4">
    <name type="scientific">Epicoccum nigrum</name>
    <name type="common">Soil fungus</name>
    <name type="synonym">Epicoccum purpurascens</name>
    <dbReference type="NCBI Taxonomy" id="105696"/>
    <lineage>
        <taxon>Eukaryota</taxon>
        <taxon>Fungi</taxon>
        <taxon>Dikarya</taxon>
        <taxon>Ascomycota</taxon>
        <taxon>Pezizomycotina</taxon>
        <taxon>Dothideomycetes</taxon>
        <taxon>Pleosporomycetidae</taxon>
        <taxon>Pleosporales</taxon>
        <taxon>Pleosporineae</taxon>
        <taxon>Didymellaceae</taxon>
        <taxon>Epicoccum</taxon>
    </lineage>
</organism>
<dbReference type="EMBL" id="KZ107843">
    <property type="protein sequence ID" value="OSS49648.1"/>
    <property type="molecule type" value="Genomic_DNA"/>
</dbReference>
<protein>
    <recommendedName>
        <fullName evidence="2">Zn(2)-C6 fungal-type domain-containing protein</fullName>
    </recommendedName>
</protein>
<reference evidence="3 4" key="1">
    <citation type="journal article" date="2017" name="Genome Announc.">
        <title>Genome sequence of the saprophytic ascomycete Epicoccum nigrum ICMP 19927 strain isolated from New Zealand.</title>
        <authorList>
            <person name="Fokin M."/>
            <person name="Fleetwood D."/>
            <person name="Weir B.S."/>
            <person name="Villas-Boas S.G."/>
        </authorList>
    </citation>
    <scope>NUCLEOTIDE SEQUENCE [LARGE SCALE GENOMIC DNA]</scope>
    <source>
        <strain evidence="3 4">ICMP 19927</strain>
    </source>
</reference>
<proteinExistence type="predicted"/>
<dbReference type="GO" id="GO:0000981">
    <property type="term" value="F:DNA-binding transcription factor activity, RNA polymerase II-specific"/>
    <property type="evidence" value="ECO:0007669"/>
    <property type="project" value="InterPro"/>
</dbReference>
<dbReference type="PROSITE" id="PS50048">
    <property type="entry name" value="ZN2_CY6_FUNGAL_2"/>
    <property type="match status" value="1"/>
</dbReference>
<dbReference type="InParanoid" id="A0A1Y2M346"/>
<dbReference type="InterPro" id="IPR001138">
    <property type="entry name" value="Zn2Cys6_DnaBD"/>
</dbReference>
<gene>
    <name evidence="3" type="ORF">B5807_05909</name>
</gene>
<evidence type="ECO:0000259" key="2">
    <source>
        <dbReference type="PROSITE" id="PS50048"/>
    </source>
</evidence>
<accession>A0A1Y2M346</accession>
<dbReference type="GO" id="GO:0008270">
    <property type="term" value="F:zinc ion binding"/>
    <property type="evidence" value="ECO:0007669"/>
    <property type="project" value="InterPro"/>
</dbReference>
<dbReference type="PANTHER" id="PTHR38111">
    <property type="entry name" value="ZN(2)-C6 FUNGAL-TYPE DOMAIN-CONTAINING PROTEIN-RELATED"/>
    <property type="match status" value="1"/>
</dbReference>
<dbReference type="Pfam" id="PF11951">
    <property type="entry name" value="Fungal_trans_2"/>
    <property type="match status" value="1"/>
</dbReference>